<name>A0ACB8TEP2_9AGAM</name>
<gene>
    <name evidence="1" type="ORF">BV25DRAFT_1905380</name>
</gene>
<reference evidence="1" key="2">
    <citation type="journal article" date="2022" name="New Phytol.">
        <title>Evolutionary transition to the ectomycorrhizal habit in the genomes of a hyperdiverse lineage of mushroom-forming fungi.</title>
        <authorList>
            <person name="Looney B."/>
            <person name="Miyauchi S."/>
            <person name="Morin E."/>
            <person name="Drula E."/>
            <person name="Courty P.E."/>
            <person name="Kohler A."/>
            <person name="Kuo A."/>
            <person name="LaButti K."/>
            <person name="Pangilinan J."/>
            <person name="Lipzen A."/>
            <person name="Riley R."/>
            <person name="Andreopoulos W."/>
            <person name="He G."/>
            <person name="Johnson J."/>
            <person name="Nolan M."/>
            <person name="Tritt A."/>
            <person name="Barry K.W."/>
            <person name="Grigoriev I.V."/>
            <person name="Nagy L.G."/>
            <person name="Hibbett D."/>
            <person name="Henrissat B."/>
            <person name="Matheny P.B."/>
            <person name="Labbe J."/>
            <person name="Martin F.M."/>
        </authorList>
    </citation>
    <scope>NUCLEOTIDE SEQUENCE</scope>
    <source>
        <strain evidence="1">HHB10654</strain>
    </source>
</reference>
<comment type="caution">
    <text evidence="1">The sequence shown here is derived from an EMBL/GenBank/DDBJ whole genome shotgun (WGS) entry which is preliminary data.</text>
</comment>
<reference evidence="1" key="1">
    <citation type="submission" date="2021-03" db="EMBL/GenBank/DDBJ databases">
        <authorList>
            <consortium name="DOE Joint Genome Institute"/>
            <person name="Ahrendt S."/>
            <person name="Looney B.P."/>
            <person name="Miyauchi S."/>
            <person name="Morin E."/>
            <person name="Drula E."/>
            <person name="Courty P.E."/>
            <person name="Chicoki N."/>
            <person name="Fauchery L."/>
            <person name="Kohler A."/>
            <person name="Kuo A."/>
            <person name="Labutti K."/>
            <person name="Pangilinan J."/>
            <person name="Lipzen A."/>
            <person name="Riley R."/>
            <person name="Andreopoulos W."/>
            <person name="He G."/>
            <person name="Johnson J."/>
            <person name="Barry K.W."/>
            <person name="Grigoriev I.V."/>
            <person name="Nagy L."/>
            <person name="Hibbett D."/>
            <person name="Henrissat B."/>
            <person name="Matheny P.B."/>
            <person name="Labbe J."/>
            <person name="Martin F."/>
        </authorList>
    </citation>
    <scope>NUCLEOTIDE SEQUENCE</scope>
    <source>
        <strain evidence="1">HHB10654</strain>
    </source>
</reference>
<protein>
    <submittedName>
        <fullName evidence="1">Protein transporter SEC24</fullName>
    </submittedName>
</protein>
<evidence type="ECO:0000313" key="2">
    <source>
        <dbReference type="Proteomes" id="UP000814140"/>
    </source>
</evidence>
<keyword evidence="2" id="KW-1185">Reference proteome</keyword>
<dbReference type="EMBL" id="MU277191">
    <property type="protein sequence ID" value="KAI0066899.1"/>
    <property type="molecule type" value="Genomic_DNA"/>
</dbReference>
<accession>A0ACB8TEP2</accession>
<sequence>MYAHGGHIPQPPHSAGATLKGLRTHIEPHQVPSPVDSIEADRAKWEDQTYMTLPGNHVPQSTTDYVAIDQGNSSPKFIRMSTWNIPSTSRLAEELDIPIVAVIQPFADLDPREEPVPVIECGEEGPPRCEKCRGYINAWCTWTAGGNRWKCNLCGHETEVSADYFSPLDANLLRVDQLQRPELTKGTIDFAVTKSSEYWAPPPPAHLTPSYVATEPPPTEQARKPQPMRHVFAFDVSNEAVHSGFLSAACTSLRIILYGGAAEDGTEIPPSFPPESSIAIITFDTTMHFYDLSPNQATPRMLVVSDIDEPYLPLPSAEIFTHPMASRTVIESFLESLPRRFADTFYSQSCLGSALRAGLSSLAKYGGHILAYVSTLPTLGPGALAPISPEEETKLFEKSHDKTLYAPRAVEWRNLAEECVEAGVGVSLVLAPGRFVDIGSIGALASASGGELFFHPRFDPVRDGPILESQVRRLVSRTTGYNCALRVRSSNGLRPTRPLGNFHLPAPNTPSFGTLDADKAFSIELEHTRSLSTHEYAFIQCAVLYTSAAGERRVRVLNLAVQVAELAGSVFRFADMDVVVSHMARHAMARMSQHTLSIIRDELTELCSAILYSYRRNCAASTAHTQLIIPEAFRALPMYTLAIHKSKPLKARNVAADVRNYNAHRFLGLSVRGMMFHLYPRLLALHDLDDKIALPDLDTGAIEMPSLMRGSYLFMEAGGLYLIDNEELQVLWIGQSVSPQLLQDVFGVDDVADLDTQTTVLPQLPSVLSRQIRNIIAYRRREKGGRATKLILARQNLDGAEIEFADMLVEDHNNAALSYLDYLSLVHKQITAAIQTGASLSPGTSIRAPW</sequence>
<organism evidence="1 2">
    <name type="scientific">Artomyces pyxidatus</name>
    <dbReference type="NCBI Taxonomy" id="48021"/>
    <lineage>
        <taxon>Eukaryota</taxon>
        <taxon>Fungi</taxon>
        <taxon>Dikarya</taxon>
        <taxon>Basidiomycota</taxon>
        <taxon>Agaricomycotina</taxon>
        <taxon>Agaricomycetes</taxon>
        <taxon>Russulales</taxon>
        <taxon>Auriscalpiaceae</taxon>
        <taxon>Artomyces</taxon>
    </lineage>
</organism>
<evidence type="ECO:0000313" key="1">
    <source>
        <dbReference type="EMBL" id="KAI0066899.1"/>
    </source>
</evidence>
<proteinExistence type="predicted"/>
<dbReference type="Proteomes" id="UP000814140">
    <property type="component" value="Unassembled WGS sequence"/>
</dbReference>